<evidence type="ECO:0000256" key="1">
    <source>
        <dbReference type="ARBA" id="ARBA00022723"/>
    </source>
</evidence>
<dbReference type="InterPro" id="IPR029068">
    <property type="entry name" value="Glyas_Bleomycin-R_OHBP_Dase"/>
</dbReference>
<dbReference type="Gene3D" id="3.10.180.10">
    <property type="entry name" value="2,3-Dihydroxybiphenyl 1,2-Dioxygenase, domain 1"/>
    <property type="match status" value="1"/>
</dbReference>
<accession>A0A0F9MNJ1</accession>
<reference evidence="3" key="1">
    <citation type="journal article" date="2015" name="Nature">
        <title>Complex archaea that bridge the gap between prokaryotes and eukaryotes.</title>
        <authorList>
            <person name="Spang A."/>
            <person name="Saw J.H."/>
            <person name="Jorgensen S.L."/>
            <person name="Zaremba-Niedzwiedzka K."/>
            <person name="Martijn J."/>
            <person name="Lind A.E."/>
            <person name="van Eijk R."/>
            <person name="Schleper C."/>
            <person name="Guy L."/>
            <person name="Ettema T.J."/>
        </authorList>
    </citation>
    <scope>NUCLEOTIDE SEQUENCE</scope>
</reference>
<dbReference type="PANTHER" id="PTHR43048">
    <property type="entry name" value="METHYLMALONYL-COA EPIMERASE"/>
    <property type="match status" value="1"/>
</dbReference>
<dbReference type="PROSITE" id="PS51819">
    <property type="entry name" value="VOC"/>
    <property type="match status" value="1"/>
</dbReference>
<evidence type="ECO:0000259" key="2">
    <source>
        <dbReference type="PROSITE" id="PS51819"/>
    </source>
</evidence>
<keyword evidence="1" id="KW-0479">Metal-binding</keyword>
<dbReference type="CDD" id="cd06587">
    <property type="entry name" value="VOC"/>
    <property type="match status" value="1"/>
</dbReference>
<feature type="domain" description="VOC" evidence="2">
    <location>
        <begin position="4"/>
        <end position="161"/>
    </location>
</feature>
<protein>
    <recommendedName>
        <fullName evidence="2">VOC domain-containing protein</fullName>
    </recommendedName>
</protein>
<dbReference type="SUPFAM" id="SSF54593">
    <property type="entry name" value="Glyoxalase/Bleomycin resistance protein/Dihydroxybiphenyl dioxygenase"/>
    <property type="match status" value="1"/>
</dbReference>
<dbReference type="InterPro" id="IPR004360">
    <property type="entry name" value="Glyas_Fos-R_dOase_dom"/>
</dbReference>
<dbReference type="GO" id="GO:0004493">
    <property type="term" value="F:methylmalonyl-CoA epimerase activity"/>
    <property type="evidence" value="ECO:0007669"/>
    <property type="project" value="TreeGrafter"/>
</dbReference>
<name>A0A0F9MNJ1_9ZZZZ</name>
<dbReference type="InterPro" id="IPR051785">
    <property type="entry name" value="MMCE/EMCE_epimerase"/>
</dbReference>
<dbReference type="AlphaFoldDB" id="A0A0F9MNJ1"/>
<dbReference type="GO" id="GO:0046872">
    <property type="term" value="F:metal ion binding"/>
    <property type="evidence" value="ECO:0007669"/>
    <property type="project" value="UniProtKB-KW"/>
</dbReference>
<dbReference type="InterPro" id="IPR037523">
    <property type="entry name" value="VOC_core"/>
</dbReference>
<sequence>MIKRIVHFNVVCSDIKKSLYFYSDLLGGHILGNVEKDTIINRKTESRGVGKALGLGEIAEWKGWLIRFGHDKNYTVIDLLQWTKPPSMGRPYEKLNNVGIARMALEVDDVDKMYHELKAKGVEFISPPQDADLAPERPENGLIRIATCWDPDGVAVELVQFIQP</sequence>
<evidence type="ECO:0000313" key="3">
    <source>
        <dbReference type="EMBL" id="KKN00972.1"/>
    </source>
</evidence>
<dbReference type="GO" id="GO:0046491">
    <property type="term" value="P:L-methylmalonyl-CoA metabolic process"/>
    <property type="evidence" value="ECO:0007669"/>
    <property type="project" value="TreeGrafter"/>
</dbReference>
<proteinExistence type="predicted"/>
<dbReference type="EMBL" id="LAZR01005313">
    <property type="protein sequence ID" value="KKN00972.1"/>
    <property type="molecule type" value="Genomic_DNA"/>
</dbReference>
<organism evidence="3">
    <name type="scientific">marine sediment metagenome</name>
    <dbReference type="NCBI Taxonomy" id="412755"/>
    <lineage>
        <taxon>unclassified sequences</taxon>
        <taxon>metagenomes</taxon>
        <taxon>ecological metagenomes</taxon>
    </lineage>
</organism>
<dbReference type="PANTHER" id="PTHR43048:SF3">
    <property type="entry name" value="METHYLMALONYL-COA EPIMERASE, MITOCHONDRIAL"/>
    <property type="match status" value="1"/>
</dbReference>
<dbReference type="Pfam" id="PF00903">
    <property type="entry name" value="Glyoxalase"/>
    <property type="match status" value="1"/>
</dbReference>
<gene>
    <name evidence="3" type="ORF">LCGC14_1132460</name>
</gene>
<comment type="caution">
    <text evidence="3">The sequence shown here is derived from an EMBL/GenBank/DDBJ whole genome shotgun (WGS) entry which is preliminary data.</text>
</comment>